<dbReference type="InterPro" id="IPR056823">
    <property type="entry name" value="TEN-like_YD-shell"/>
</dbReference>
<dbReference type="eggNOG" id="COG3209">
    <property type="taxonomic scope" value="Bacteria"/>
</dbReference>
<dbReference type="Proteomes" id="UP000016201">
    <property type="component" value="Unassembled WGS sequence"/>
</dbReference>
<dbReference type="InterPro" id="IPR006530">
    <property type="entry name" value="YD"/>
</dbReference>
<evidence type="ECO:0000313" key="4">
    <source>
        <dbReference type="Proteomes" id="UP000016201"/>
    </source>
</evidence>
<keyword evidence="1" id="KW-0677">Repeat</keyword>
<proteinExistence type="predicted"/>
<dbReference type="NCBIfam" id="TIGR01643">
    <property type="entry name" value="YD_repeat_2x"/>
    <property type="match status" value="2"/>
</dbReference>
<dbReference type="Pfam" id="PF25023">
    <property type="entry name" value="TEN_YD-shell"/>
    <property type="match status" value="1"/>
</dbReference>
<protein>
    <recommendedName>
        <fullName evidence="2">Teneurin-like YD-shell domain-containing protein</fullName>
    </recommendedName>
</protein>
<dbReference type="PANTHER" id="PTHR32305:SF15">
    <property type="entry name" value="PROTEIN RHSA-RELATED"/>
    <property type="match status" value="1"/>
</dbReference>
<reference evidence="3 4" key="1">
    <citation type="submission" date="2013-03" db="EMBL/GenBank/DDBJ databases">
        <title>The Genome Sequence of Acinetobacter tandoii CIP 107469.</title>
        <authorList>
            <consortium name="The Broad Institute Genome Sequencing Platform"/>
            <consortium name="The Broad Institute Genome Sequencing Center for Infectious Disease"/>
            <person name="Cerqueira G."/>
            <person name="Feldgarden M."/>
            <person name="Courvalin P."/>
            <person name="Perichon B."/>
            <person name="Grillot-Courvalin C."/>
            <person name="Clermont D."/>
            <person name="Rocha E."/>
            <person name="Yoon E.-J."/>
            <person name="Nemec A."/>
            <person name="Walker B."/>
            <person name="Young S.K."/>
            <person name="Zeng Q."/>
            <person name="Gargeya S."/>
            <person name="Fitzgerald M."/>
            <person name="Haas B."/>
            <person name="Abouelleil A."/>
            <person name="Alvarado L."/>
            <person name="Arachchi H.M."/>
            <person name="Berlin A.M."/>
            <person name="Chapman S.B."/>
            <person name="Dewar J."/>
            <person name="Goldberg J."/>
            <person name="Griggs A."/>
            <person name="Gujja S."/>
            <person name="Hansen M."/>
            <person name="Howarth C."/>
            <person name="Imamovic A."/>
            <person name="Larimer J."/>
            <person name="McCowan C."/>
            <person name="Murphy C."/>
            <person name="Neiman D."/>
            <person name="Pearson M."/>
            <person name="Priest M."/>
            <person name="Roberts A."/>
            <person name="Saif S."/>
            <person name="Shea T."/>
            <person name="Sisk P."/>
            <person name="Sykes S."/>
            <person name="Wortman J."/>
            <person name="Nusbaum C."/>
            <person name="Birren B."/>
        </authorList>
    </citation>
    <scope>NUCLEOTIDE SEQUENCE [LARGE SCALE GENOMIC DNA]</scope>
    <source>
        <strain evidence="3 4">CIP 107469</strain>
    </source>
</reference>
<dbReference type="EMBL" id="AQFM01000036">
    <property type="protein sequence ID" value="EOR08051.1"/>
    <property type="molecule type" value="Genomic_DNA"/>
</dbReference>
<sequence>MTTTQDDGATSYFEYDEKNQLTGMVDAEQGRWFKQYDGSGNLIKEIDPLKHETAYAYNAMGLVTSITDVKGGSKSLKYDEAGLILSRTDALNHKLKYKWDRLGRLTRLINENGASYQFFYDLGGRLIKEVDFDGKETVYHYDENSGQLATSIEVASAYGQDLKDRAAPKDRIQQFIFDSMGRLEQRTAGYGRYGLELEEKQTEEFAYDYMGRIIQAKNA</sequence>
<feature type="domain" description="Teneurin-like YD-shell" evidence="2">
    <location>
        <begin position="9"/>
        <end position="144"/>
    </location>
</feature>
<dbReference type="PANTHER" id="PTHR32305">
    <property type="match status" value="1"/>
</dbReference>
<dbReference type="InterPro" id="IPR050708">
    <property type="entry name" value="T6SS_VgrG/RHS"/>
</dbReference>
<evidence type="ECO:0000259" key="2">
    <source>
        <dbReference type="Pfam" id="PF25023"/>
    </source>
</evidence>
<evidence type="ECO:0000313" key="3">
    <source>
        <dbReference type="EMBL" id="EOR08051.1"/>
    </source>
</evidence>
<dbReference type="PATRIC" id="fig|1120927.3.peg.1354"/>
<name>R9B6P6_9GAMM</name>
<dbReference type="AlphaFoldDB" id="R9B6P6"/>
<keyword evidence="4" id="KW-1185">Reference proteome</keyword>
<accession>R9B6P6</accession>
<evidence type="ECO:0000256" key="1">
    <source>
        <dbReference type="ARBA" id="ARBA00022737"/>
    </source>
</evidence>
<organism evidence="3 4">
    <name type="scientific">Acinetobacter tandoii DSM 14970 = CIP 107469</name>
    <dbReference type="NCBI Taxonomy" id="1120927"/>
    <lineage>
        <taxon>Bacteria</taxon>
        <taxon>Pseudomonadati</taxon>
        <taxon>Pseudomonadota</taxon>
        <taxon>Gammaproteobacteria</taxon>
        <taxon>Moraxellales</taxon>
        <taxon>Moraxellaceae</taxon>
        <taxon>Acinetobacter</taxon>
    </lineage>
</organism>
<dbReference type="Gene3D" id="2.180.10.10">
    <property type="entry name" value="RHS repeat-associated core"/>
    <property type="match status" value="1"/>
</dbReference>
<gene>
    <name evidence="3" type="ORF">I593_01405</name>
</gene>
<comment type="caution">
    <text evidence="3">The sequence shown here is derived from an EMBL/GenBank/DDBJ whole genome shotgun (WGS) entry which is preliminary data.</text>
</comment>